<dbReference type="Pfam" id="PF00004">
    <property type="entry name" value="AAA"/>
    <property type="match status" value="1"/>
</dbReference>
<feature type="compositionally biased region" description="Polar residues" evidence="1">
    <location>
        <begin position="32"/>
        <end position="41"/>
    </location>
</feature>
<dbReference type="PANTHER" id="PTHR23076">
    <property type="entry name" value="METALLOPROTEASE M41 FTSH"/>
    <property type="match status" value="1"/>
</dbReference>
<dbReference type="InterPro" id="IPR000642">
    <property type="entry name" value="Peptidase_M41"/>
</dbReference>
<dbReference type="Gene3D" id="1.10.8.60">
    <property type="match status" value="1"/>
</dbReference>
<feature type="region of interest" description="Disordered" evidence="1">
    <location>
        <begin position="1"/>
        <end position="41"/>
    </location>
</feature>
<keyword evidence="4" id="KW-1185">Reference proteome</keyword>
<gene>
    <name evidence="3" type="ORF">N5A92_12695</name>
</gene>
<evidence type="ECO:0000256" key="1">
    <source>
        <dbReference type="SAM" id="MobiDB-lite"/>
    </source>
</evidence>
<dbReference type="InterPro" id="IPR003959">
    <property type="entry name" value="ATPase_AAA_core"/>
</dbReference>
<comment type="caution">
    <text evidence="3">The sequence shown here is derived from an EMBL/GenBank/DDBJ whole genome shotgun (WGS) entry which is preliminary data.</text>
</comment>
<dbReference type="SMART" id="SM00382">
    <property type="entry name" value="AAA"/>
    <property type="match status" value="1"/>
</dbReference>
<dbReference type="Proteomes" id="UP001320831">
    <property type="component" value="Unassembled WGS sequence"/>
</dbReference>
<feature type="region of interest" description="Disordered" evidence="1">
    <location>
        <begin position="271"/>
        <end position="323"/>
    </location>
</feature>
<dbReference type="PANTHER" id="PTHR23076:SF97">
    <property type="entry name" value="ATP-DEPENDENT ZINC METALLOPROTEASE YME1L1"/>
    <property type="match status" value="1"/>
</dbReference>
<accession>A0ABT2LRU9</accession>
<feature type="region of interest" description="Disordered" evidence="1">
    <location>
        <begin position="798"/>
        <end position="819"/>
    </location>
</feature>
<dbReference type="InterPro" id="IPR027417">
    <property type="entry name" value="P-loop_NTPase"/>
</dbReference>
<evidence type="ECO:0000313" key="4">
    <source>
        <dbReference type="Proteomes" id="UP001320831"/>
    </source>
</evidence>
<dbReference type="Gene3D" id="3.40.50.300">
    <property type="entry name" value="P-loop containing nucleotide triphosphate hydrolases"/>
    <property type="match status" value="1"/>
</dbReference>
<protein>
    <submittedName>
        <fullName evidence="3">AAA family ATPase</fullName>
    </submittedName>
</protein>
<evidence type="ECO:0000259" key="2">
    <source>
        <dbReference type="SMART" id="SM00382"/>
    </source>
</evidence>
<name>A0ABT2LRU9_9HYPH</name>
<dbReference type="SUPFAM" id="SSF52540">
    <property type="entry name" value="P-loop containing nucleoside triphosphate hydrolases"/>
    <property type="match status" value="1"/>
</dbReference>
<dbReference type="Gene3D" id="1.20.58.760">
    <property type="entry name" value="Peptidase M41"/>
    <property type="match status" value="1"/>
</dbReference>
<dbReference type="EMBL" id="JAOCZP010000003">
    <property type="protein sequence ID" value="MCT7375889.1"/>
    <property type="molecule type" value="Genomic_DNA"/>
</dbReference>
<dbReference type="CDD" id="cd19481">
    <property type="entry name" value="RecA-like_protease"/>
    <property type="match status" value="1"/>
</dbReference>
<reference evidence="3 4" key="1">
    <citation type="submission" date="2022-09" db="EMBL/GenBank/DDBJ databases">
        <title>Chelativorans salina sp. nov., a novel slightly halophilic bacterium isolated from a saline lake sediment enrichment.</title>
        <authorList>
            <person name="Gao L."/>
            <person name="Fang B.-Z."/>
            <person name="Li W.-J."/>
        </authorList>
    </citation>
    <scope>NUCLEOTIDE SEQUENCE [LARGE SCALE GENOMIC DNA]</scope>
    <source>
        <strain evidence="3 4">EGI FJ00035</strain>
    </source>
</reference>
<feature type="compositionally biased region" description="Basic and acidic residues" evidence="1">
    <location>
        <begin position="296"/>
        <end position="306"/>
    </location>
</feature>
<evidence type="ECO:0000313" key="3">
    <source>
        <dbReference type="EMBL" id="MCT7375889.1"/>
    </source>
</evidence>
<organism evidence="3 4">
    <name type="scientific">Chelativorans salis</name>
    <dbReference type="NCBI Taxonomy" id="2978478"/>
    <lineage>
        <taxon>Bacteria</taxon>
        <taxon>Pseudomonadati</taxon>
        <taxon>Pseudomonadota</taxon>
        <taxon>Alphaproteobacteria</taxon>
        <taxon>Hyphomicrobiales</taxon>
        <taxon>Phyllobacteriaceae</taxon>
        <taxon>Chelativorans</taxon>
    </lineage>
</organism>
<proteinExistence type="predicted"/>
<feature type="domain" description="AAA+ ATPase" evidence="2">
    <location>
        <begin position="362"/>
        <end position="501"/>
    </location>
</feature>
<sequence length="819" mass="89472">MDDGEITLVATDAGDERQPDTRVGPDPGLNEARSSATETDVLSSTASVPMASLLEAVRKSAESFRAPEVASMLLLAHSVTNSGLPLREVLANLCFERPIVTVRCDVPGFERIFLDLLERGHILPGEISFSNGYEIHGQTRAIRFSGAQDSRWQVVCFAGKDNDNDFMDDWRIGQSAQTAYPILGVAEAESQLPERLAIAAQLNLDCGSLTAEIVNRTIETVLGKNTNERLQPGHYSVLDLADLAIAVRPGVSPTRAIAILHSIAEARWKAASDEDEEHENDAVRKLAHGGNSRTSPRSERKSRQDSSIDIIQPEVPSGDDDKDRYVRRVETLSGYGDARDWAMAVKDDLELWRSGEIVWGEMVAKVLLTGPPGTGKTTFARALCNTLGIPLIATSVARWLEGGHLGDVLKRMARTFAEAERHRPAILFVDEIDGIGMRGRASRNYDDYWTTVVNKALELLDGTMKTEGVIVIGAANNPAAIDQALLRSGRLETHIEIGKPDTAAIVGILRHHLKDDVDAIVASAPEELTRGLGKMDQNHGYRIFPMTSSVTNPAIERATEHVLRRLAQMAKGMTGADIERVVRQARQKARREKRAVAWSDVEAMMTGSSREIPDDIRLRLAIHEAAHAVAQIRLELSEIKLITIEGPGGGYVSGTSHHYLQTEELMTGWLVAMLSGRAAEEEVFGSVTANSGGPDRSDLAQATQLAFDMETKYGFGQREPLLYRAVDDRSKVLHLNHELAARVSARLKNAYAAARKLVAARMDAVKVVSGGLMVHGTLEGPDLDAVIARVREMVADALEERQSPSTEVADHAQSRQREP</sequence>
<dbReference type="RefSeq" id="WP_260903169.1">
    <property type="nucleotide sequence ID" value="NZ_JAOCZP010000003.1"/>
</dbReference>
<dbReference type="SUPFAM" id="SSF140990">
    <property type="entry name" value="FtsH protease domain-like"/>
    <property type="match status" value="1"/>
</dbReference>
<dbReference type="Pfam" id="PF01434">
    <property type="entry name" value="Peptidase_M41"/>
    <property type="match status" value="1"/>
</dbReference>
<dbReference type="InterPro" id="IPR037219">
    <property type="entry name" value="Peptidase_M41-like"/>
</dbReference>
<dbReference type="InterPro" id="IPR003593">
    <property type="entry name" value="AAA+_ATPase"/>
</dbReference>